<dbReference type="EMBL" id="JALJOR010000003">
    <property type="protein sequence ID" value="KAK9820429.1"/>
    <property type="molecule type" value="Genomic_DNA"/>
</dbReference>
<name>A0AAW1QG88_9CHLO</name>
<accession>A0AAW1QG88</accession>
<comment type="caution">
    <text evidence="3">The sequence shown here is derived from an EMBL/GenBank/DDBJ whole genome shotgun (WGS) entry which is preliminary data.</text>
</comment>
<reference evidence="3 4" key="1">
    <citation type="journal article" date="2024" name="Nat. Commun.">
        <title>Phylogenomics reveals the evolutionary origins of lichenization in chlorophyte algae.</title>
        <authorList>
            <person name="Puginier C."/>
            <person name="Libourel C."/>
            <person name="Otte J."/>
            <person name="Skaloud P."/>
            <person name="Haon M."/>
            <person name="Grisel S."/>
            <person name="Petersen M."/>
            <person name="Berrin J.G."/>
            <person name="Delaux P.M."/>
            <person name="Dal Grande F."/>
            <person name="Keller J."/>
        </authorList>
    </citation>
    <scope>NUCLEOTIDE SEQUENCE [LARGE SCALE GENOMIC DNA]</scope>
    <source>
        <strain evidence="3 4">SAG 2043</strain>
    </source>
</reference>
<feature type="compositionally biased region" description="Low complexity" evidence="2">
    <location>
        <begin position="257"/>
        <end position="266"/>
    </location>
</feature>
<keyword evidence="1" id="KW-0175">Coiled coil</keyword>
<dbReference type="AlphaFoldDB" id="A0AAW1QG88"/>
<evidence type="ECO:0000313" key="3">
    <source>
        <dbReference type="EMBL" id="KAK9820429.1"/>
    </source>
</evidence>
<dbReference type="PANTHER" id="PTHR44927">
    <property type="entry name" value="FK506-BINDING PROTEIN 15"/>
    <property type="match status" value="1"/>
</dbReference>
<evidence type="ECO:0000313" key="4">
    <source>
        <dbReference type="Proteomes" id="UP001489004"/>
    </source>
</evidence>
<protein>
    <submittedName>
        <fullName evidence="3">Uncharacterized protein</fullName>
    </submittedName>
</protein>
<dbReference type="PANTHER" id="PTHR44927:SF1">
    <property type="entry name" value="FK506-BINDING PROTEIN 15"/>
    <property type="match status" value="1"/>
</dbReference>
<proteinExistence type="predicted"/>
<organism evidence="3 4">
    <name type="scientific">[Myrmecia] bisecta</name>
    <dbReference type="NCBI Taxonomy" id="41462"/>
    <lineage>
        <taxon>Eukaryota</taxon>
        <taxon>Viridiplantae</taxon>
        <taxon>Chlorophyta</taxon>
        <taxon>core chlorophytes</taxon>
        <taxon>Trebouxiophyceae</taxon>
        <taxon>Trebouxiales</taxon>
        <taxon>Trebouxiaceae</taxon>
        <taxon>Myrmecia</taxon>
    </lineage>
</organism>
<feature type="compositionally biased region" description="Polar residues" evidence="2">
    <location>
        <begin position="271"/>
        <end position="287"/>
    </location>
</feature>
<feature type="region of interest" description="Disordered" evidence="2">
    <location>
        <begin position="185"/>
        <end position="288"/>
    </location>
</feature>
<dbReference type="Proteomes" id="UP001489004">
    <property type="component" value="Unassembled WGS sequence"/>
</dbReference>
<keyword evidence="4" id="KW-1185">Reference proteome</keyword>
<feature type="coiled-coil region" evidence="1">
    <location>
        <begin position="479"/>
        <end position="506"/>
    </location>
</feature>
<sequence length="598" mass="62835">MAQPEVLHRAALIHFGKAGVAVTASCPAQLELTGPGGSGTKYLLVRDSSTQTLLQLPVQRDLCCLPADSAAATIYDSQQQGWLAQFASAEDWHAFARQLGLARSLDLPSYDSPATPKLSELASASRSLDSRSGSASAAILSEILAAKHQQAASSPFAVVRAQPSRVQALEKRPSPFQVAAYAAGADGAPKDKAPQPATDLGALRTSGDMASANSSPARTMHPSELGPRRTSGEPASTNGGPTKPPYPAELGPRKISGEAAGASGSAPRSLQPANSAAATDASSQRTVHSCPEELMMDRRLSAGSVTSLGPDGDGVRPPHAMMLGRSYSEKHQLALKAGLSCSMGDVLARLDLLAQHLGIDVAATLPQPAAPQVPEVNKPNKVDSLISQVEASLQLPKGEEAAPGRSLSPTTAVRRQLEMVGKQLHSVQAQRAEEGRPTWRIPSELDLAKTQSLPGAMEVLPVGELTRLQQQLRFVEVSAADSEMEVARLQARLHESERAVAEAKSEAGGEASRQRVSDFAKQVADSMRSVMNQLYTSLAGEFEDDVSYKGREVEHVLRCTIRDSTSDAFEAIKAITSKAVAALESTGPTSVGPAEAKP</sequence>
<evidence type="ECO:0000256" key="1">
    <source>
        <dbReference type="SAM" id="Coils"/>
    </source>
</evidence>
<evidence type="ECO:0000256" key="2">
    <source>
        <dbReference type="SAM" id="MobiDB-lite"/>
    </source>
</evidence>
<gene>
    <name evidence="3" type="ORF">WJX72_010252</name>
</gene>